<dbReference type="Proteomes" id="UP001165367">
    <property type="component" value="Unassembled WGS sequence"/>
</dbReference>
<dbReference type="SMART" id="SM00850">
    <property type="entry name" value="LytTR"/>
    <property type="match status" value="1"/>
</dbReference>
<dbReference type="InterPro" id="IPR011006">
    <property type="entry name" value="CheY-like_superfamily"/>
</dbReference>
<dbReference type="Gene3D" id="3.40.50.2300">
    <property type="match status" value="1"/>
</dbReference>
<dbReference type="InterPro" id="IPR007492">
    <property type="entry name" value="LytTR_DNA-bd_dom"/>
</dbReference>
<name>A0ABS9KUE4_9BACT</name>
<dbReference type="Pfam" id="PF00072">
    <property type="entry name" value="Response_reg"/>
    <property type="match status" value="1"/>
</dbReference>
<dbReference type="Gene3D" id="2.40.50.1020">
    <property type="entry name" value="LytTr DNA-binding domain"/>
    <property type="match status" value="1"/>
</dbReference>
<dbReference type="SMART" id="SM00448">
    <property type="entry name" value="REC"/>
    <property type="match status" value="1"/>
</dbReference>
<organism evidence="5 6">
    <name type="scientific">Terrimonas ginsenosidimutans</name>
    <dbReference type="NCBI Taxonomy" id="2908004"/>
    <lineage>
        <taxon>Bacteria</taxon>
        <taxon>Pseudomonadati</taxon>
        <taxon>Bacteroidota</taxon>
        <taxon>Chitinophagia</taxon>
        <taxon>Chitinophagales</taxon>
        <taxon>Chitinophagaceae</taxon>
        <taxon>Terrimonas</taxon>
    </lineage>
</organism>
<sequence>MHKYKALIVDDEHSGRAVLSRLLQLYTPELELIGTAGTIESARDLISTEHPDIVFLDIRMNQESGFDLLEDEMHRSFALIFVTGHDEYAIPAIRAEAVDYLLKPVDVLELKQAVERAKKKLHTVPASVRETGESVFTEGSLTVHLHSQVLIVHPEDVVYAEANRRYCKVVLADGRCFTVPKSLSELQELWPARRKFCRISRGILLNVKYVESYSKTWPCLIHVAGGMTFQVSRRKKAEVLAVLGE</sequence>
<gene>
    <name evidence="5" type="ORF">LZZ85_16760</name>
</gene>
<comment type="caution">
    <text evidence="5">The sequence shown here is derived from an EMBL/GenBank/DDBJ whole genome shotgun (WGS) entry which is preliminary data.</text>
</comment>
<dbReference type="EMBL" id="JAKLTR010000011">
    <property type="protein sequence ID" value="MCG2615950.1"/>
    <property type="molecule type" value="Genomic_DNA"/>
</dbReference>
<dbReference type="SUPFAM" id="SSF52172">
    <property type="entry name" value="CheY-like"/>
    <property type="match status" value="1"/>
</dbReference>
<proteinExistence type="predicted"/>
<feature type="domain" description="HTH LytTR-type" evidence="4">
    <location>
        <begin position="141"/>
        <end position="245"/>
    </location>
</feature>
<evidence type="ECO:0000256" key="2">
    <source>
        <dbReference type="PROSITE-ProRule" id="PRU00169"/>
    </source>
</evidence>
<evidence type="ECO:0000313" key="5">
    <source>
        <dbReference type="EMBL" id="MCG2615950.1"/>
    </source>
</evidence>
<keyword evidence="6" id="KW-1185">Reference proteome</keyword>
<protein>
    <submittedName>
        <fullName evidence="5">LytTR family DNA-binding domain-containing protein</fullName>
    </submittedName>
</protein>
<dbReference type="PROSITE" id="PS50930">
    <property type="entry name" value="HTH_LYTTR"/>
    <property type="match status" value="1"/>
</dbReference>
<dbReference type="PANTHER" id="PTHR48111">
    <property type="entry name" value="REGULATOR OF RPOS"/>
    <property type="match status" value="1"/>
</dbReference>
<dbReference type="GO" id="GO:0003677">
    <property type="term" value="F:DNA binding"/>
    <property type="evidence" value="ECO:0007669"/>
    <property type="project" value="UniProtKB-KW"/>
</dbReference>
<dbReference type="InterPro" id="IPR039420">
    <property type="entry name" value="WalR-like"/>
</dbReference>
<dbReference type="Pfam" id="PF04397">
    <property type="entry name" value="LytTR"/>
    <property type="match status" value="1"/>
</dbReference>
<reference evidence="5" key="1">
    <citation type="submission" date="2022-01" db="EMBL/GenBank/DDBJ databases">
        <authorList>
            <person name="Jo J.-H."/>
            <person name="Im W.-T."/>
        </authorList>
    </citation>
    <scope>NUCLEOTIDE SEQUENCE</scope>
    <source>
        <strain evidence="5">NA20</strain>
    </source>
</reference>
<keyword evidence="1 5" id="KW-0238">DNA-binding</keyword>
<dbReference type="RefSeq" id="WP_237874488.1">
    <property type="nucleotide sequence ID" value="NZ_JAKLTR010000011.1"/>
</dbReference>
<feature type="domain" description="Response regulatory" evidence="3">
    <location>
        <begin position="5"/>
        <end position="118"/>
    </location>
</feature>
<evidence type="ECO:0000313" key="6">
    <source>
        <dbReference type="Proteomes" id="UP001165367"/>
    </source>
</evidence>
<feature type="modified residue" description="4-aspartylphosphate" evidence="2">
    <location>
        <position position="57"/>
    </location>
</feature>
<dbReference type="InterPro" id="IPR001789">
    <property type="entry name" value="Sig_transdc_resp-reg_receiver"/>
</dbReference>
<dbReference type="PANTHER" id="PTHR48111:SF69">
    <property type="entry name" value="RESPONSE REGULATOR RECEIVER"/>
    <property type="match status" value="1"/>
</dbReference>
<evidence type="ECO:0000259" key="3">
    <source>
        <dbReference type="PROSITE" id="PS50110"/>
    </source>
</evidence>
<keyword evidence="2" id="KW-0597">Phosphoprotein</keyword>
<dbReference type="PROSITE" id="PS50110">
    <property type="entry name" value="RESPONSE_REGULATORY"/>
    <property type="match status" value="1"/>
</dbReference>
<evidence type="ECO:0000256" key="1">
    <source>
        <dbReference type="ARBA" id="ARBA00023125"/>
    </source>
</evidence>
<evidence type="ECO:0000259" key="4">
    <source>
        <dbReference type="PROSITE" id="PS50930"/>
    </source>
</evidence>
<accession>A0ABS9KUE4</accession>